<keyword evidence="1" id="KW-1133">Transmembrane helix</keyword>
<keyword evidence="1" id="KW-0472">Membrane</keyword>
<comment type="caution">
    <text evidence="2">The sequence shown here is derived from an EMBL/GenBank/DDBJ whole genome shotgun (WGS) entry which is preliminary data.</text>
</comment>
<name>A0A9P4LJ71_9PLEO</name>
<feature type="transmembrane region" description="Helical" evidence="1">
    <location>
        <begin position="21"/>
        <end position="44"/>
    </location>
</feature>
<dbReference type="Proteomes" id="UP000799777">
    <property type="component" value="Unassembled WGS sequence"/>
</dbReference>
<dbReference type="OrthoDB" id="3220769at2759"/>
<accession>A0A9P4LJ71</accession>
<evidence type="ECO:0008006" key="4">
    <source>
        <dbReference type="Google" id="ProtNLM"/>
    </source>
</evidence>
<feature type="non-terminal residue" evidence="2">
    <location>
        <position position="440"/>
    </location>
</feature>
<organism evidence="2 3">
    <name type="scientific">Setomelanomma holmii</name>
    <dbReference type="NCBI Taxonomy" id="210430"/>
    <lineage>
        <taxon>Eukaryota</taxon>
        <taxon>Fungi</taxon>
        <taxon>Dikarya</taxon>
        <taxon>Ascomycota</taxon>
        <taxon>Pezizomycotina</taxon>
        <taxon>Dothideomycetes</taxon>
        <taxon>Pleosporomycetidae</taxon>
        <taxon>Pleosporales</taxon>
        <taxon>Pleosporineae</taxon>
        <taxon>Phaeosphaeriaceae</taxon>
        <taxon>Setomelanomma</taxon>
    </lineage>
</organism>
<sequence>MYESIFSYGLSRPYPFQWFTPAVFVGGIIATALFSFLNIAATGYEMVTVETPNPNVTVAEKNFFTNWPSFMAANTKPSCESKILGVSNGYYTNNTAFSYRLESIWQNAEDVPRYFGDIPYYNNALHDCKLPTIEIFFQGLDRSALQIARQQWGAELKADIECVVDIPEGSRIVKLTTTYDLNSAVDRFPGRDEKSKPSLWWGESLLSWYYIKLTSDIYMATRNAAAADVNKKTYKGYMQYIPPFGPINRTEDITSPKFFNNTTPGCFFVPWSDDGIERTVHFCTPETGLQPFAKSELWATAATITKIFHSTVLLDLGQSNPNILVDPKLLEIFSKNITAIAKQQAAGDDKWGWGNNIQVQKPGLAYGPFTSANAMNWKLSAQPSVVSVTYLCQVPHLKGTSSLVFSVLIADFVLLQVLWKVFILLVDYFAIRRHADMASC</sequence>
<gene>
    <name evidence="2" type="ORF">EK21DRAFT_50362</name>
</gene>
<evidence type="ECO:0000313" key="3">
    <source>
        <dbReference type="Proteomes" id="UP000799777"/>
    </source>
</evidence>
<keyword evidence="1" id="KW-0812">Transmembrane</keyword>
<keyword evidence="3" id="KW-1185">Reference proteome</keyword>
<protein>
    <recommendedName>
        <fullName evidence="4">Transmembrane protein</fullName>
    </recommendedName>
</protein>
<proteinExistence type="predicted"/>
<dbReference type="AlphaFoldDB" id="A0A9P4LJ71"/>
<dbReference type="EMBL" id="ML978228">
    <property type="protein sequence ID" value="KAF2027288.1"/>
    <property type="molecule type" value="Genomic_DNA"/>
</dbReference>
<evidence type="ECO:0000313" key="2">
    <source>
        <dbReference type="EMBL" id="KAF2027288.1"/>
    </source>
</evidence>
<evidence type="ECO:0000256" key="1">
    <source>
        <dbReference type="SAM" id="Phobius"/>
    </source>
</evidence>
<feature type="transmembrane region" description="Helical" evidence="1">
    <location>
        <begin position="403"/>
        <end position="430"/>
    </location>
</feature>
<reference evidence="2" key="1">
    <citation type="journal article" date="2020" name="Stud. Mycol.">
        <title>101 Dothideomycetes genomes: a test case for predicting lifestyles and emergence of pathogens.</title>
        <authorList>
            <person name="Haridas S."/>
            <person name="Albert R."/>
            <person name="Binder M."/>
            <person name="Bloem J."/>
            <person name="Labutti K."/>
            <person name="Salamov A."/>
            <person name="Andreopoulos B."/>
            <person name="Baker S."/>
            <person name="Barry K."/>
            <person name="Bills G."/>
            <person name="Bluhm B."/>
            <person name="Cannon C."/>
            <person name="Castanera R."/>
            <person name="Culley D."/>
            <person name="Daum C."/>
            <person name="Ezra D."/>
            <person name="Gonzalez J."/>
            <person name="Henrissat B."/>
            <person name="Kuo A."/>
            <person name="Liang C."/>
            <person name="Lipzen A."/>
            <person name="Lutzoni F."/>
            <person name="Magnuson J."/>
            <person name="Mondo S."/>
            <person name="Nolan M."/>
            <person name="Ohm R."/>
            <person name="Pangilinan J."/>
            <person name="Park H.-J."/>
            <person name="Ramirez L."/>
            <person name="Alfaro M."/>
            <person name="Sun H."/>
            <person name="Tritt A."/>
            <person name="Yoshinaga Y."/>
            <person name="Zwiers L.-H."/>
            <person name="Turgeon B."/>
            <person name="Goodwin S."/>
            <person name="Spatafora J."/>
            <person name="Crous P."/>
            <person name="Grigoriev I."/>
        </authorList>
    </citation>
    <scope>NUCLEOTIDE SEQUENCE</scope>
    <source>
        <strain evidence="2">CBS 110217</strain>
    </source>
</reference>